<gene>
    <name evidence="2" type="ORF">J6I44_20595</name>
</gene>
<dbReference type="Proteomes" id="UP001207918">
    <property type="component" value="Unassembled WGS sequence"/>
</dbReference>
<dbReference type="PANTHER" id="PTHR46889:SF4">
    <property type="entry name" value="TRANSPOSASE INSO FOR INSERTION SEQUENCE ELEMENT IS911B-RELATED"/>
    <property type="match status" value="1"/>
</dbReference>
<dbReference type="InterPro" id="IPR048020">
    <property type="entry name" value="Transpos_IS3"/>
</dbReference>
<name>A0ABT3PTS3_9BACT</name>
<dbReference type="InterPro" id="IPR001584">
    <property type="entry name" value="Integrase_cat-core"/>
</dbReference>
<proteinExistence type="predicted"/>
<reference evidence="2 3" key="1">
    <citation type="submission" date="2021-03" db="EMBL/GenBank/DDBJ databases">
        <title>Aliifodinibius sp. nov., a new bacterium isolated from saline soil.</title>
        <authorList>
            <person name="Galisteo C."/>
            <person name="De La Haba R."/>
            <person name="Sanchez-Porro C."/>
            <person name="Ventosa A."/>
        </authorList>
    </citation>
    <scope>NUCLEOTIDE SEQUENCE [LARGE SCALE GENOMIC DNA]</scope>
    <source>
        <strain evidence="2 3">1BSP15-2V2</strain>
    </source>
</reference>
<organism evidence="2 3">
    <name type="scientific">Fodinibius salsisoli</name>
    <dbReference type="NCBI Taxonomy" id="2820877"/>
    <lineage>
        <taxon>Bacteria</taxon>
        <taxon>Pseudomonadati</taxon>
        <taxon>Balneolota</taxon>
        <taxon>Balneolia</taxon>
        <taxon>Balneolales</taxon>
        <taxon>Balneolaceae</taxon>
        <taxon>Fodinibius</taxon>
    </lineage>
</organism>
<dbReference type="PROSITE" id="PS50994">
    <property type="entry name" value="INTEGRASE"/>
    <property type="match status" value="1"/>
</dbReference>
<feature type="domain" description="Integrase catalytic" evidence="1">
    <location>
        <begin position="109"/>
        <end position="286"/>
    </location>
</feature>
<dbReference type="Pfam" id="PF00665">
    <property type="entry name" value="rve"/>
    <property type="match status" value="1"/>
</dbReference>
<dbReference type="NCBIfam" id="NF033516">
    <property type="entry name" value="transpos_IS3"/>
    <property type="match status" value="1"/>
</dbReference>
<evidence type="ECO:0000313" key="3">
    <source>
        <dbReference type="Proteomes" id="UP001207918"/>
    </source>
</evidence>
<dbReference type="SUPFAM" id="SSF53098">
    <property type="entry name" value="Ribonuclease H-like"/>
    <property type="match status" value="1"/>
</dbReference>
<comment type="caution">
    <text evidence="2">The sequence shown here is derived from an EMBL/GenBank/DDBJ whole genome shotgun (WGS) entry which is preliminary data.</text>
</comment>
<dbReference type="Gene3D" id="3.30.420.10">
    <property type="entry name" value="Ribonuclease H-like superfamily/Ribonuclease H"/>
    <property type="match status" value="1"/>
</dbReference>
<dbReference type="Pfam" id="PF13333">
    <property type="entry name" value="rve_2"/>
    <property type="match status" value="1"/>
</dbReference>
<dbReference type="PANTHER" id="PTHR46889">
    <property type="entry name" value="TRANSPOSASE INSF FOR INSERTION SEQUENCE IS3B-RELATED"/>
    <property type="match status" value="1"/>
</dbReference>
<dbReference type="Pfam" id="PF13276">
    <property type="entry name" value="HTH_21"/>
    <property type="match status" value="1"/>
</dbReference>
<sequence>MFGFMAEHRHLFPIVKMSEVFRVSRSGYYSWISRGLSDRAKENRRLRRRIKQIWLKSGKTYGSPRIHQQLLRDGETVGRPRVARLMRKEGIQSQIRPKWVATTDSKHQLPVAPNRLDQEFTVGRLGQVWVSDITYIPSSQGWLYLTTIMDLADRQILGWSLSEGMRADQTVIPAWKQACQKRAIDQRLIFHSDRGIQYACQEFCKLLDGRPLVHQSMSRKGNCWDNAPAESFFKTFKAELPIEPKHYGYRELRGVIFQFIEIWYNRQRLHSTLDYRTPAEMQEYLTQQQERAA</sequence>
<dbReference type="InterPro" id="IPR050900">
    <property type="entry name" value="Transposase_IS3/IS150/IS904"/>
</dbReference>
<dbReference type="EMBL" id="JAGGJA010000034">
    <property type="protein sequence ID" value="MCW9709269.1"/>
    <property type="molecule type" value="Genomic_DNA"/>
</dbReference>
<accession>A0ABT3PTS3</accession>
<evidence type="ECO:0000313" key="2">
    <source>
        <dbReference type="EMBL" id="MCW9709269.1"/>
    </source>
</evidence>
<protein>
    <submittedName>
        <fullName evidence="2">IS3 family transposase</fullName>
    </submittedName>
</protein>
<keyword evidence="3" id="KW-1185">Reference proteome</keyword>
<dbReference type="InterPro" id="IPR012337">
    <property type="entry name" value="RNaseH-like_sf"/>
</dbReference>
<evidence type="ECO:0000259" key="1">
    <source>
        <dbReference type="PROSITE" id="PS50994"/>
    </source>
</evidence>
<dbReference type="InterPro" id="IPR025948">
    <property type="entry name" value="HTH-like_dom"/>
</dbReference>
<dbReference type="InterPro" id="IPR036397">
    <property type="entry name" value="RNaseH_sf"/>
</dbReference>